<dbReference type="PROSITE" id="PS50975">
    <property type="entry name" value="ATP_GRASP"/>
    <property type="match status" value="1"/>
</dbReference>
<dbReference type="GO" id="GO:0046872">
    <property type="term" value="F:metal ion binding"/>
    <property type="evidence" value="ECO:0007669"/>
    <property type="project" value="InterPro"/>
</dbReference>
<evidence type="ECO:0000259" key="2">
    <source>
        <dbReference type="PROSITE" id="PS50975"/>
    </source>
</evidence>
<proteinExistence type="predicted"/>
<keyword evidence="4" id="KW-1185">Reference proteome</keyword>
<feature type="domain" description="ATP-grasp" evidence="2">
    <location>
        <begin position="122"/>
        <end position="320"/>
    </location>
</feature>
<dbReference type="Gene3D" id="3.30.470.20">
    <property type="entry name" value="ATP-grasp fold, B domain"/>
    <property type="match status" value="1"/>
</dbReference>
<dbReference type="RefSeq" id="WP_148394985.1">
    <property type="nucleotide sequence ID" value="NZ_JAJAGH010000004.1"/>
</dbReference>
<gene>
    <name evidence="3" type="ORF">OBO34_05395</name>
</gene>
<organism evidence="3 4">
    <name type="scientific">Hominibacterium faecale</name>
    <dbReference type="NCBI Taxonomy" id="2839743"/>
    <lineage>
        <taxon>Bacteria</taxon>
        <taxon>Bacillati</taxon>
        <taxon>Bacillota</taxon>
        <taxon>Clostridia</taxon>
        <taxon>Peptostreptococcales</taxon>
        <taxon>Anaerovoracaceae</taxon>
        <taxon>Hominibacterium</taxon>
    </lineage>
</organism>
<name>A0A9J6QV45_9FIRM</name>
<sequence>MDKKFVPLLFAGDINVCSVARAFHEAYGIVSSAYGKYPTGPCMDSKIIDYKADEKADEQETFLRLVNEFAADHKDEIVLLIGCGDSYVQLASQNKDNFAENVIAPYIDIDLMNDLIHKEKFYAMCEKVGVDYPTTYVHKKELGLNVKAPFEGPYIIKPSNGIEYWRHPYPTQKKVYKENSWEASLSVLSDIYGSGYEDSVIIQNFIPGDDTYMRVLTNYSDKHGEVQMMCLGHVLLEEHTPHGLGNHAVIITEKNEKIMRQFKALLEEIGYVGFSNFDIKYDQRDGKYKVFEINTRQGRSNYYVTGAGANIAKLLVDDYILDKPMEFQAVENEHMFTVVPKKVAFTYIRPEEYREKMRRLMDAGKVSNPLIYGPDRGLIRRLRIFKNMHRHHAAFKKYYEL</sequence>
<dbReference type="Proteomes" id="UP001065549">
    <property type="component" value="Unassembled WGS sequence"/>
</dbReference>
<dbReference type="AlphaFoldDB" id="A0A9J6QV45"/>
<keyword evidence="1" id="KW-0547">Nucleotide-binding</keyword>
<dbReference type="SUPFAM" id="SSF56059">
    <property type="entry name" value="Glutathione synthetase ATP-binding domain-like"/>
    <property type="match status" value="1"/>
</dbReference>
<evidence type="ECO:0000313" key="4">
    <source>
        <dbReference type="Proteomes" id="UP001065549"/>
    </source>
</evidence>
<evidence type="ECO:0000313" key="3">
    <source>
        <dbReference type="EMBL" id="MCU7377790.1"/>
    </source>
</evidence>
<accession>A0A9J6QV45</accession>
<protein>
    <submittedName>
        <fullName evidence="3">ATP-grasp domain-containing protein</fullName>
    </submittedName>
</protein>
<comment type="caution">
    <text evidence="3">The sequence shown here is derived from an EMBL/GenBank/DDBJ whole genome shotgun (WGS) entry which is preliminary data.</text>
</comment>
<reference evidence="3" key="1">
    <citation type="submission" date="2022-09" db="EMBL/GenBank/DDBJ databases">
        <title>Culturomic study of gut microbiota in children with autism spectrum disorder.</title>
        <authorList>
            <person name="Efimov B.A."/>
            <person name="Chaplin A.V."/>
            <person name="Sokolova S.R."/>
            <person name="Pikina A.P."/>
            <person name="Korzhanova M."/>
            <person name="Belova V."/>
            <person name="Korostin D."/>
        </authorList>
    </citation>
    <scope>NUCLEOTIDE SEQUENCE</scope>
    <source>
        <strain evidence="3">ASD5510</strain>
    </source>
</reference>
<evidence type="ECO:0000256" key="1">
    <source>
        <dbReference type="PROSITE-ProRule" id="PRU00409"/>
    </source>
</evidence>
<keyword evidence="1" id="KW-0067">ATP-binding</keyword>
<dbReference type="InterPro" id="IPR011761">
    <property type="entry name" value="ATP-grasp"/>
</dbReference>
<dbReference type="EMBL" id="JAOSHN010000002">
    <property type="protein sequence ID" value="MCU7377790.1"/>
    <property type="molecule type" value="Genomic_DNA"/>
</dbReference>
<dbReference type="GO" id="GO:0005524">
    <property type="term" value="F:ATP binding"/>
    <property type="evidence" value="ECO:0007669"/>
    <property type="project" value="UniProtKB-UniRule"/>
</dbReference>